<evidence type="ECO:0008006" key="4">
    <source>
        <dbReference type="Google" id="ProtNLM"/>
    </source>
</evidence>
<accession>A0A0J1GRW9</accession>
<organism evidence="2 3">
    <name type="scientific">Photobacterium aphoticum</name>
    <dbReference type="NCBI Taxonomy" id="754436"/>
    <lineage>
        <taxon>Bacteria</taxon>
        <taxon>Pseudomonadati</taxon>
        <taxon>Pseudomonadota</taxon>
        <taxon>Gammaproteobacteria</taxon>
        <taxon>Vibrionales</taxon>
        <taxon>Vibrionaceae</taxon>
        <taxon>Photobacterium</taxon>
    </lineage>
</organism>
<protein>
    <recommendedName>
        <fullName evidence="4">Lysozyme inhibitor LprI N-terminal domain-containing protein</fullName>
    </recommendedName>
</protein>
<feature type="chain" id="PRO_5005251886" description="Lysozyme inhibitor LprI N-terminal domain-containing protein" evidence="1">
    <location>
        <begin position="21"/>
        <end position="150"/>
    </location>
</feature>
<comment type="caution">
    <text evidence="2">The sequence shown here is derived from an EMBL/GenBank/DDBJ whole genome shotgun (WGS) entry which is preliminary data.</text>
</comment>
<name>A0A0J1GRW9_9GAMM</name>
<evidence type="ECO:0000256" key="1">
    <source>
        <dbReference type="SAM" id="SignalP"/>
    </source>
</evidence>
<dbReference type="PATRIC" id="fig|754436.4.peg.1263"/>
<gene>
    <name evidence="2" type="ORF">ABT58_05950</name>
</gene>
<dbReference type="Proteomes" id="UP000036426">
    <property type="component" value="Unassembled WGS sequence"/>
</dbReference>
<dbReference type="EMBL" id="LDOV01000010">
    <property type="protein sequence ID" value="KLV02164.1"/>
    <property type="molecule type" value="Genomic_DNA"/>
</dbReference>
<keyword evidence="1" id="KW-0732">Signal</keyword>
<reference evidence="2 3" key="1">
    <citation type="submission" date="2015-05" db="EMBL/GenBank/DDBJ databases">
        <title>Photobacterium galathea sp. nov.</title>
        <authorList>
            <person name="Machado H."/>
            <person name="Gram L."/>
        </authorList>
    </citation>
    <scope>NUCLEOTIDE SEQUENCE [LARGE SCALE GENOMIC DNA]</scope>
    <source>
        <strain evidence="2 3">DSM 25995</strain>
    </source>
</reference>
<dbReference type="AlphaFoldDB" id="A0A0J1GRW9"/>
<feature type="signal peptide" evidence="1">
    <location>
        <begin position="1"/>
        <end position="20"/>
    </location>
</feature>
<keyword evidence="3" id="KW-1185">Reference proteome</keyword>
<proteinExistence type="predicted"/>
<evidence type="ECO:0000313" key="2">
    <source>
        <dbReference type="EMBL" id="KLV02164.1"/>
    </source>
</evidence>
<dbReference type="PROSITE" id="PS51257">
    <property type="entry name" value="PROKAR_LIPOPROTEIN"/>
    <property type="match status" value="1"/>
</dbReference>
<evidence type="ECO:0000313" key="3">
    <source>
        <dbReference type="Proteomes" id="UP000036426"/>
    </source>
</evidence>
<sequence length="150" mass="17565">MKRYSYITMMMFASACTSQANTDSLAEQKIKFIEDECYVVTESPLAGPFNAFMVERQEELKTLRDELSQENYAQLDFALQHFSTHWDKLQTERNLACEVHATCQFIWLKSPELQSNTDFCDGADFEYSVTRAKIITFFNDIERIELQRAR</sequence>